<keyword evidence="2" id="KW-1133">Transmembrane helix</keyword>
<dbReference type="InterPro" id="IPR029044">
    <property type="entry name" value="Nucleotide-diphossugar_trans"/>
</dbReference>
<accession>A0ABX5QHP0</accession>
<dbReference type="InterPro" id="IPR050834">
    <property type="entry name" value="Glycosyltransf_2"/>
</dbReference>
<dbReference type="PANTHER" id="PTHR43685:SF3">
    <property type="entry name" value="SLR2126 PROTEIN"/>
    <property type="match status" value="1"/>
</dbReference>
<dbReference type="Proteomes" id="UP000285768">
    <property type="component" value="Chromosome"/>
</dbReference>
<protein>
    <submittedName>
        <fullName evidence="3">Glycosyl transferase</fullName>
    </submittedName>
</protein>
<feature type="transmembrane region" description="Helical" evidence="2">
    <location>
        <begin position="431"/>
        <end position="452"/>
    </location>
</feature>
<feature type="compositionally biased region" description="Basic residues" evidence="1">
    <location>
        <begin position="918"/>
        <end position="929"/>
    </location>
</feature>
<dbReference type="SUPFAM" id="SSF53448">
    <property type="entry name" value="Nucleotide-diphospho-sugar transferases"/>
    <property type="match status" value="1"/>
</dbReference>
<feature type="transmembrane region" description="Helical" evidence="2">
    <location>
        <begin position="514"/>
        <end position="539"/>
    </location>
</feature>
<feature type="transmembrane region" description="Helical" evidence="2">
    <location>
        <begin position="618"/>
        <end position="639"/>
    </location>
</feature>
<dbReference type="RefSeq" id="WP_128387319.1">
    <property type="nucleotide sequence ID" value="NZ_CP035037.1"/>
</dbReference>
<evidence type="ECO:0000256" key="1">
    <source>
        <dbReference type="SAM" id="MobiDB-lite"/>
    </source>
</evidence>
<reference evidence="3 4" key="1">
    <citation type="submission" date="2019-01" db="EMBL/GenBank/DDBJ databases">
        <title>Leucobacter muris sp. nov. isolated from the nose of a laboratory mouse.</title>
        <authorList>
            <person name="Benga L."/>
            <person name="Sproeer C."/>
            <person name="Schumann P."/>
            <person name="Verbarg S."/>
            <person name="Bunk B."/>
            <person name="Engelhardt E."/>
            <person name="Benten P.M."/>
            <person name="Sager M."/>
        </authorList>
    </citation>
    <scope>NUCLEOTIDE SEQUENCE [LARGE SCALE GENOMIC DNA]</scope>
    <source>
        <strain evidence="3 4">DSM 101948</strain>
    </source>
</reference>
<sequence>MRTRVTAILVAQRGGEWLDQTIAGIAGQTVAPAAIVAVNNGGAQRVGEQLMHSGAERVVGLSSRLPFGQAVARGVQTVPLEAGVDDWIWLLSEDACPEPQALEHILSSVQRAPSVVVAGPKLVDWDHPERIIELGQSLTRYGSRWTLRRQELDQQQYDHMQDVLGVGPVGMLVRRDVWEQLGGFDPALPVYDDGLDFCVRARLAGHRVEVAPASRVRFAQSGVAGPHLDRRRSVLRAAHRQARTSQLHRRISYAPAPVAFFEWLGLPVYAVLRVLWALIREQPGYMLGEFVAAFAVFFRPHSIVASRRRIRRHSSAGWPAIRQLRIDPKSVRTARMIDREAILASSGRQRRELHFISSGGLAVLAAAAVAAIALTWWAFPQTSLAGGGLAPLSEIDQLWWNTRPLGGVPADPFTWVLALLGTLTFWNPSHALVLLMIAAIPLTALGAWIWAAQLTESRAARVLLSLGFALSPVLLGSLDAGRLPTLVLAIVLPWLLLAATRCRESWSWAGTASLLAAVALAAAPILIPAALVLVVVGLFTTLRGAARVLTTALMPAVLFAPKIVYALVNGRPLDLLRDPGVVAPFDAGTTWHLLLGFPEFGLEGWAGILDGIGLGGPPATLLVGVLMAPIALLALLGLFTGRVAITVLNSVLGGLGMATAIAAAQLHLTVTGDQSVAVWTGSGLAVYWIAVLSLAAMGATTLRRGAAPVVAVGLVAAVLAVVPVAGNLLLNRVPFVPASAQMPALVQAAGESDPDVRTLVLTPEAAHSVRAELVTGSGSRLDRIRSSLASPEETAADRDLAEVVGGLASVGGPDMRERLQDEGIGFVLLVNGGSDLERAELQRVFDQHASLASAGLTEQGLLWRVADPESVSDAQGDAGTRLGGTSLTGQTIWGIQLVVLLGMVLLALPTGEVTYRPERRKRPSRRAVKRAGTSAPAAPGTAAGAAPVLPGAPGAPTEAPSEAAPSDPDPGARHGSEDTASAARWLPASEHPDPEHPAPERPRAGHPAPEADSPEHPENGGPR</sequence>
<keyword evidence="2" id="KW-0472">Membrane</keyword>
<dbReference type="EMBL" id="CP035037">
    <property type="protein sequence ID" value="QAB18465.1"/>
    <property type="molecule type" value="Genomic_DNA"/>
</dbReference>
<evidence type="ECO:0000313" key="3">
    <source>
        <dbReference type="EMBL" id="QAB18465.1"/>
    </source>
</evidence>
<keyword evidence="3" id="KW-0808">Transferase</keyword>
<evidence type="ECO:0000313" key="4">
    <source>
        <dbReference type="Proteomes" id="UP000285768"/>
    </source>
</evidence>
<feature type="compositionally biased region" description="Basic and acidic residues" evidence="1">
    <location>
        <begin position="990"/>
        <end position="1003"/>
    </location>
</feature>
<organism evidence="3 4">
    <name type="scientific">Leucobacter muris</name>
    <dbReference type="NCBI Taxonomy" id="1935379"/>
    <lineage>
        <taxon>Bacteria</taxon>
        <taxon>Bacillati</taxon>
        <taxon>Actinomycetota</taxon>
        <taxon>Actinomycetes</taxon>
        <taxon>Micrococcales</taxon>
        <taxon>Microbacteriaceae</taxon>
        <taxon>Leucobacter</taxon>
    </lineage>
</organism>
<feature type="compositionally biased region" description="Low complexity" evidence="1">
    <location>
        <begin position="930"/>
        <end position="966"/>
    </location>
</feature>
<feature type="transmembrane region" description="Helical" evidence="2">
    <location>
        <begin position="258"/>
        <end position="279"/>
    </location>
</feature>
<feature type="transmembrane region" description="Helical" evidence="2">
    <location>
        <begin position="676"/>
        <end position="697"/>
    </location>
</feature>
<name>A0ABX5QHP0_9MICO</name>
<keyword evidence="2" id="KW-0812">Transmembrane</keyword>
<feature type="transmembrane region" description="Helical" evidence="2">
    <location>
        <begin position="459"/>
        <end position="477"/>
    </location>
</feature>
<gene>
    <name evidence="3" type="ORF">Leucomu_11555</name>
</gene>
<dbReference type="PANTHER" id="PTHR43685">
    <property type="entry name" value="GLYCOSYLTRANSFERASE"/>
    <property type="match status" value="1"/>
</dbReference>
<feature type="compositionally biased region" description="Basic and acidic residues" evidence="1">
    <location>
        <begin position="1013"/>
        <end position="1023"/>
    </location>
</feature>
<feature type="transmembrane region" description="Helical" evidence="2">
    <location>
        <begin position="651"/>
        <end position="670"/>
    </location>
</feature>
<feature type="transmembrane region" description="Helical" evidence="2">
    <location>
        <begin position="285"/>
        <end position="305"/>
    </location>
</feature>
<feature type="region of interest" description="Disordered" evidence="1">
    <location>
        <begin position="916"/>
        <end position="1023"/>
    </location>
</feature>
<dbReference type="Pfam" id="PF13641">
    <property type="entry name" value="Glyco_tranf_2_3"/>
    <property type="match status" value="1"/>
</dbReference>
<keyword evidence="4" id="KW-1185">Reference proteome</keyword>
<proteinExistence type="predicted"/>
<dbReference type="GO" id="GO:0016740">
    <property type="term" value="F:transferase activity"/>
    <property type="evidence" value="ECO:0007669"/>
    <property type="project" value="UniProtKB-KW"/>
</dbReference>
<feature type="transmembrane region" description="Helical" evidence="2">
    <location>
        <begin position="709"/>
        <end position="730"/>
    </location>
</feature>
<feature type="transmembrane region" description="Helical" evidence="2">
    <location>
        <begin position="545"/>
        <end position="568"/>
    </location>
</feature>
<feature type="transmembrane region" description="Helical" evidence="2">
    <location>
        <begin position="892"/>
        <end position="915"/>
    </location>
</feature>
<feature type="transmembrane region" description="Helical" evidence="2">
    <location>
        <begin position="355"/>
        <end position="379"/>
    </location>
</feature>
<evidence type="ECO:0000256" key="2">
    <source>
        <dbReference type="SAM" id="Phobius"/>
    </source>
</evidence>
<dbReference type="Gene3D" id="3.90.550.10">
    <property type="entry name" value="Spore Coat Polysaccharide Biosynthesis Protein SpsA, Chain A"/>
    <property type="match status" value="1"/>
</dbReference>